<accession>A0ABN8MAG1</accession>
<evidence type="ECO:0000313" key="1">
    <source>
        <dbReference type="EMBL" id="CAH3026482.1"/>
    </source>
</evidence>
<gene>
    <name evidence="1" type="ORF">PEVE_00029166</name>
</gene>
<dbReference type="Proteomes" id="UP001159427">
    <property type="component" value="Unassembled WGS sequence"/>
</dbReference>
<name>A0ABN8MAG1_9CNID</name>
<comment type="caution">
    <text evidence="1">The sequence shown here is derived from an EMBL/GenBank/DDBJ whole genome shotgun (WGS) entry which is preliminary data.</text>
</comment>
<keyword evidence="2" id="KW-1185">Reference proteome</keyword>
<dbReference type="EMBL" id="CALNXI010000406">
    <property type="protein sequence ID" value="CAH3026482.1"/>
    <property type="molecule type" value="Genomic_DNA"/>
</dbReference>
<evidence type="ECO:0000313" key="2">
    <source>
        <dbReference type="Proteomes" id="UP001159427"/>
    </source>
</evidence>
<proteinExistence type="predicted"/>
<reference evidence="1 2" key="1">
    <citation type="submission" date="2022-05" db="EMBL/GenBank/DDBJ databases">
        <authorList>
            <consortium name="Genoscope - CEA"/>
            <person name="William W."/>
        </authorList>
    </citation>
    <scope>NUCLEOTIDE SEQUENCE [LARGE SCALE GENOMIC DNA]</scope>
</reference>
<protein>
    <submittedName>
        <fullName evidence="1">Uncharacterized protein</fullName>
    </submittedName>
</protein>
<sequence>MNVEKENVTDRELFSELFENPIHPLQIHIVPPFVDENSPTFHLQIHGEEVYRCREICGKPATVFNLLQLSVKPLGYQFEESKTLQSATSVLASAHNFTHLAESLFTTQSRSRTR</sequence>
<organism evidence="1 2">
    <name type="scientific">Porites evermanni</name>
    <dbReference type="NCBI Taxonomy" id="104178"/>
    <lineage>
        <taxon>Eukaryota</taxon>
        <taxon>Metazoa</taxon>
        <taxon>Cnidaria</taxon>
        <taxon>Anthozoa</taxon>
        <taxon>Hexacorallia</taxon>
        <taxon>Scleractinia</taxon>
        <taxon>Fungiina</taxon>
        <taxon>Poritidae</taxon>
        <taxon>Porites</taxon>
    </lineage>
</organism>